<sequence length="515" mass="58041">MHSLSTLYGNAPPERSIVSAASSPPGPVFNSPNHLFRNNHSAHRRPGGRRNGPTVRTDLDRFLPLSSSPDALLLYQQNPLGAPYLQKKDNKRNCSNNGLDKDPYYNYDRLLEHVLEIDKTSHVFRFSPETSSRSNIVPVTWEPENYSRKKKHIPDQILPFRILDAPELRDDFYTTLLAWSPRGELAIGLAENVYLWTEGLGPVGVLETSMYDVSSLSYSYDGTILAVGRIDGTIQFWGKGEVRPRITIYHPGDVGCMAWNPSSDMNRILIGKGNGEVVIYDIFWFDSTVKATKVGTISTAHEEQVCGLAWNHDGSQFATGGNDNRVCLFNSSEWEKPLFIWQHDAAVKAISFCPWQKSLLATGAGSHDKHVRFYNCNSGKKISELYCGAQITSIHWSPNYKEFCVTFGYSVETVQHRLAIYSWPDLKCLVSVLPSVSDTRCVHSILTWTYDDARKKQVPGNNIVVAGSDETVKFFDLSENCSWHHDRVLSWNGIFDCQILEMLEGMDGTSNYQIR</sequence>
<dbReference type="Pfam" id="PF24807">
    <property type="entry name" value="WD40_CDC20-Fz"/>
    <property type="match status" value="1"/>
</dbReference>
<evidence type="ECO:0000313" key="7">
    <source>
        <dbReference type="EMBL" id="WBW73922.1"/>
    </source>
</evidence>
<keyword evidence="2 4" id="KW-0853">WD repeat</keyword>
<dbReference type="InterPro" id="IPR033010">
    <property type="entry name" value="Cdc20/Fizzy"/>
</dbReference>
<dbReference type="SMART" id="SM00320">
    <property type="entry name" value="WD40"/>
    <property type="match status" value="5"/>
</dbReference>
<dbReference type="KEGG" id="som:SOMG_03379"/>
<dbReference type="PROSITE" id="PS50082">
    <property type="entry name" value="WD_REPEATS_2"/>
    <property type="match status" value="2"/>
</dbReference>
<feature type="domain" description="CDC20/Fizzy WD40" evidence="6">
    <location>
        <begin position="163"/>
        <end position="475"/>
    </location>
</feature>
<evidence type="ECO:0000256" key="3">
    <source>
        <dbReference type="ARBA" id="ARBA00022737"/>
    </source>
</evidence>
<keyword evidence="8" id="KW-1185">Reference proteome</keyword>
<dbReference type="Gene3D" id="2.130.10.10">
    <property type="entry name" value="YVTN repeat-like/Quinoprotein amine dehydrogenase"/>
    <property type="match status" value="1"/>
</dbReference>
<protein>
    <submittedName>
        <fullName evidence="7">Meiotic fizzy-related APC coactivator Fzr2</fullName>
    </submittedName>
</protein>
<evidence type="ECO:0000256" key="2">
    <source>
        <dbReference type="ARBA" id="ARBA00022574"/>
    </source>
</evidence>
<evidence type="ECO:0000256" key="4">
    <source>
        <dbReference type="PROSITE-ProRule" id="PRU00221"/>
    </source>
</evidence>
<dbReference type="EMBL" id="CP115612">
    <property type="protein sequence ID" value="WBW73922.1"/>
    <property type="molecule type" value="Genomic_DNA"/>
</dbReference>
<dbReference type="PANTHER" id="PTHR19918">
    <property type="entry name" value="CELL DIVISION CYCLE 20 CDC20 FIZZY -RELATED"/>
    <property type="match status" value="1"/>
</dbReference>
<evidence type="ECO:0000259" key="6">
    <source>
        <dbReference type="Pfam" id="PF24807"/>
    </source>
</evidence>
<dbReference type="Proteomes" id="UP001212411">
    <property type="component" value="Chromosome 2"/>
</dbReference>
<dbReference type="GO" id="GO:1990757">
    <property type="term" value="F:ubiquitin ligase activator activity"/>
    <property type="evidence" value="ECO:0007669"/>
    <property type="project" value="TreeGrafter"/>
</dbReference>
<dbReference type="InterPro" id="IPR056150">
    <property type="entry name" value="WD40_CDC20-Fz"/>
</dbReference>
<dbReference type="InterPro" id="IPR001680">
    <property type="entry name" value="WD40_rpt"/>
</dbReference>
<evidence type="ECO:0000256" key="1">
    <source>
        <dbReference type="ARBA" id="ARBA00006445"/>
    </source>
</evidence>
<organism evidence="7 8">
    <name type="scientific">Schizosaccharomyces osmophilus</name>
    <dbReference type="NCBI Taxonomy" id="2545709"/>
    <lineage>
        <taxon>Eukaryota</taxon>
        <taxon>Fungi</taxon>
        <taxon>Dikarya</taxon>
        <taxon>Ascomycota</taxon>
        <taxon>Taphrinomycotina</taxon>
        <taxon>Schizosaccharomycetes</taxon>
        <taxon>Schizosaccharomycetales</taxon>
        <taxon>Schizosaccharomycetaceae</taxon>
        <taxon>Schizosaccharomyces</taxon>
    </lineage>
</organism>
<dbReference type="GO" id="GO:1905786">
    <property type="term" value="P:positive regulation of anaphase-promoting complex-dependent catabolic process"/>
    <property type="evidence" value="ECO:0007669"/>
    <property type="project" value="TreeGrafter"/>
</dbReference>
<feature type="repeat" description="WD" evidence="4">
    <location>
        <begin position="206"/>
        <end position="237"/>
    </location>
</feature>
<name>A0AAF0AWP3_9SCHI</name>
<dbReference type="PANTHER" id="PTHR19918:SF66">
    <property type="entry name" value="CDC20_FIZZY FAMILY WD REPEAT PROTEIN"/>
    <property type="match status" value="1"/>
</dbReference>
<proteinExistence type="inferred from homology"/>
<dbReference type="RefSeq" id="XP_056038165.1">
    <property type="nucleotide sequence ID" value="XM_056182169.1"/>
</dbReference>
<feature type="region of interest" description="Disordered" evidence="5">
    <location>
        <begin position="1"/>
        <end position="56"/>
    </location>
</feature>
<evidence type="ECO:0000256" key="5">
    <source>
        <dbReference type="SAM" id="MobiDB-lite"/>
    </source>
</evidence>
<dbReference type="InterPro" id="IPR015943">
    <property type="entry name" value="WD40/YVTN_repeat-like_dom_sf"/>
</dbReference>
<dbReference type="GO" id="GO:0031145">
    <property type="term" value="P:anaphase-promoting complex-dependent catabolic process"/>
    <property type="evidence" value="ECO:0007669"/>
    <property type="project" value="TreeGrafter"/>
</dbReference>
<feature type="compositionally biased region" description="Polar residues" evidence="5">
    <location>
        <begin position="30"/>
        <end position="39"/>
    </location>
</feature>
<feature type="repeat" description="WD" evidence="4">
    <location>
        <begin position="298"/>
        <end position="330"/>
    </location>
</feature>
<accession>A0AAF0AWP3</accession>
<gene>
    <name evidence="7" type="primary">fzr2</name>
    <name evidence="7" type="ORF">SOMG_03379</name>
</gene>
<reference evidence="7 8" key="1">
    <citation type="journal article" date="2023" name="G3 (Bethesda)">
        <title>A high-quality reference genome for the fission yeast Schizosaccharomyces osmophilus.</title>
        <authorList>
            <person name="Jia G.S."/>
            <person name="Zhang W.C."/>
            <person name="Liang Y."/>
            <person name="Liu X.H."/>
            <person name="Rhind N."/>
            <person name="Pidoux A."/>
            <person name="Brysch-Herzberg M."/>
            <person name="Du L.L."/>
        </authorList>
    </citation>
    <scope>NUCLEOTIDE SEQUENCE [LARGE SCALE GENOMIC DNA]</scope>
    <source>
        <strain evidence="7 8">CBS 15793</strain>
    </source>
</reference>
<evidence type="ECO:0000313" key="8">
    <source>
        <dbReference type="Proteomes" id="UP001212411"/>
    </source>
</evidence>
<comment type="similarity">
    <text evidence="1">Belongs to the WD repeat CDC20/Fizzy family.</text>
</comment>
<dbReference type="GeneID" id="80876858"/>
<dbReference type="SUPFAM" id="SSF50978">
    <property type="entry name" value="WD40 repeat-like"/>
    <property type="match status" value="1"/>
</dbReference>
<dbReference type="GO" id="GO:0010997">
    <property type="term" value="F:anaphase-promoting complex binding"/>
    <property type="evidence" value="ECO:0007669"/>
    <property type="project" value="InterPro"/>
</dbReference>
<keyword evidence="3" id="KW-0677">Repeat</keyword>
<dbReference type="InterPro" id="IPR036322">
    <property type="entry name" value="WD40_repeat_dom_sf"/>
</dbReference>
<dbReference type="AlphaFoldDB" id="A0AAF0AWP3"/>